<dbReference type="GO" id="GO:0062064">
    <property type="term" value="F:box C/D methylation guide snoRNP complex binding"/>
    <property type="evidence" value="ECO:0007669"/>
    <property type="project" value="TreeGrafter"/>
</dbReference>
<feature type="region of interest" description="Disordered" evidence="1">
    <location>
        <begin position="146"/>
        <end position="216"/>
    </location>
</feature>
<accession>W9QTE2</accession>
<feature type="compositionally biased region" description="Acidic residues" evidence="1">
    <location>
        <begin position="149"/>
        <end position="161"/>
    </location>
</feature>
<evidence type="ECO:0000313" key="2">
    <source>
        <dbReference type="EMBL" id="EXB39598.1"/>
    </source>
</evidence>
<dbReference type="STRING" id="981085.W9QTE2"/>
<dbReference type="PANTHER" id="PTHR28674:SF1">
    <property type="entry name" value="NOP PROTEIN CHAPERONE 1"/>
    <property type="match status" value="1"/>
</dbReference>
<dbReference type="eggNOG" id="ENOG502S5IW">
    <property type="taxonomic scope" value="Eukaryota"/>
</dbReference>
<name>W9QTE2_9ROSA</name>
<dbReference type="GO" id="GO:0000492">
    <property type="term" value="P:box C/D snoRNP assembly"/>
    <property type="evidence" value="ECO:0007669"/>
    <property type="project" value="InterPro"/>
</dbReference>
<dbReference type="InterPro" id="IPR027921">
    <property type="entry name" value="NOPCHAP1"/>
</dbReference>
<reference evidence="3" key="1">
    <citation type="submission" date="2013-01" db="EMBL/GenBank/DDBJ databases">
        <title>Draft Genome Sequence of a Mulberry Tree, Morus notabilis C.K. Schneid.</title>
        <authorList>
            <person name="He N."/>
            <person name="Zhao S."/>
        </authorList>
    </citation>
    <scope>NUCLEOTIDE SEQUENCE</scope>
</reference>
<feature type="compositionally biased region" description="Basic and acidic residues" evidence="1">
    <location>
        <begin position="162"/>
        <end position="189"/>
    </location>
</feature>
<sequence length="216" mass="23225">MESSSKDLLQLEHKKLSFSSLAYLASHVCTESTLNVCKNDSLKSQREKTKPGGIGSPITAPVPQSQVLGKVKDFLGVILEANARLQLDAKDNSEKFDIEALTGNESQVIEMDLMLGIADLHTPEAVAAAESAIAGYQPVIPLAISSSDAESEDSSDEDDDHDGNGCDEHDARNKHDGKTSSMELERSQLAKDNASTVVGKGKSKRRPKIVDMDVCQ</sequence>
<dbReference type="Proteomes" id="UP000030645">
    <property type="component" value="Unassembled WGS sequence"/>
</dbReference>
<dbReference type="EMBL" id="KE343726">
    <property type="protein sequence ID" value="EXB39598.1"/>
    <property type="molecule type" value="Genomic_DNA"/>
</dbReference>
<proteinExistence type="predicted"/>
<gene>
    <name evidence="2" type="ORF">L484_012606</name>
</gene>
<organism evidence="2 3">
    <name type="scientific">Morus notabilis</name>
    <dbReference type="NCBI Taxonomy" id="981085"/>
    <lineage>
        <taxon>Eukaryota</taxon>
        <taxon>Viridiplantae</taxon>
        <taxon>Streptophyta</taxon>
        <taxon>Embryophyta</taxon>
        <taxon>Tracheophyta</taxon>
        <taxon>Spermatophyta</taxon>
        <taxon>Magnoliopsida</taxon>
        <taxon>eudicotyledons</taxon>
        <taxon>Gunneridae</taxon>
        <taxon>Pentapetalae</taxon>
        <taxon>rosids</taxon>
        <taxon>fabids</taxon>
        <taxon>Rosales</taxon>
        <taxon>Moraceae</taxon>
        <taxon>Moreae</taxon>
        <taxon>Morus</taxon>
    </lineage>
</organism>
<keyword evidence="3" id="KW-1185">Reference proteome</keyword>
<protein>
    <submittedName>
        <fullName evidence="2">Uncharacterized protein</fullName>
    </submittedName>
</protein>
<evidence type="ECO:0000256" key="1">
    <source>
        <dbReference type="SAM" id="MobiDB-lite"/>
    </source>
</evidence>
<evidence type="ECO:0000313" key="3">
    <source>
        <dbReference type="Proteomes" id="UP000030645"/>
    </source>
</evidence>
<dbReference type="Pfam" id="PF15370">
    <property type="entry name" value="NOPCHAP1"/>
    <property type="match status" value="1"/>
</dbReference>
<dbReference type="PANTHER" id="PTHR28674">
    <property type="entry name" value="SIMILAR TO DNA SEGMENT, CHR 10, WAYNE STATE UNIVERSITY 102,-EXPRESSED"/>
    <property type="match status" value="1"/>
</dbReference>
<dbReference type="AlphaFoldDB" id="W9QTE2"/>